<dbReference type="EMBL" id="BMAT01002986">
    <property type="protein sequence ID" value="GFS18060.1"/>
    <property type="molecule type" value="Genomic_DNA"/>
</dbReference>
<sequence length="125" mass="14752">MIVYRSPLEESETSIAQVRSPSREMLRQVTELMRRWMGANLPDLRQLLAQLTNRRVWIVQGFRQKVENILAPVIFSSMERMCPDHGLLFQLFLYRSPSSRFSGRRWRTDREAVLVFCDARCVTMS</sequence>
<protein>
    <submittedName>
        <fullName evidence="1">Uncharacterized protein</fullName>
    </submittedName>
</protein>
<reference evidence="1 2" key="1">
    <citation type="journal article" date="2021" name="Elife">
        <title>Chloroplast acquisition without the gene transfer in kleptoplastic sea slugs, Plakobranchus ocellatus.</title>
        <authorList>
            <person name="Maeda T."/>
            <person name="Takahashi S."/>
            <person name="Yoshida T."/>
            <person name="Shimamura S."/>
            <person name="Takaki Y."/>
            <person name="Nagai Y."/>
            <person name="Toyoda A."/>
            <person name="Suzuki Y."/>
            <person name="Arimoto A."/>
            <person name="Ishii H."/>
            <person name="Satoh N."/>
            <person name="Nishiyama T."/>
            <person name="Hasebe M."/>
            <person name="Maruyama T."/>
            <person name="Minagawa J."/>
            <person name="Obokata J."/>
            <person name="Shigenobu S."/>
        </authorList>
    </citation>
    <scope>NUCLEOTIDE SEQUENCE [LARGE SCALE GENOMIC DNA]</scope>
</reference>
<gene>
    <name evidence="1" type="ORF">ElyMa_001511500</name>
</gene>
<accession>A0AAV4J6S0</accession>
<keyword evidence="2" id="KW-1185">Reference proteome</keyword>
<organism evidence="1 2">
    <name type="scientific">Elysia marginata</name>
    <dbReference type="NCBI Taxonomy" id="1093978"/>
    <lineage>
        <taxon>Eukaryota</taxon>
        <taxon>Metazoa</taxon>
        <taxon>Spiralia</taxon>
        <taxon>Lophotrochozoa</taxon>
        <taxon>Mollusca</taxon>
        <taxon>Gastropoda</taxon>
        <taxon>Heterobranchia</taxon>
        <taxon>Euthyneura</taxon>
        <taxon>Panpulmonata</taxon>
        <taxon>Sacoglossa</taxon>
        <taxon>Placobranchoidea</taxon>
        <taxon>Plakobranchidae</taxon>
        <taxon>Elysia</taxon>
    </lineage>
</organism>
<proteinExistence type="predicted"/>
<evidence type="ECO:0000313" key="2">
    <source>
        <dbReference type="Proteomes" id="UP000762676"/>
    </source>
</evidence>
<dbReference type="AlphaFoldDB" id="A0AAV4J6S0"/>
<comment type="caution">
    <text evidence="1">The sequence shown here is derived from an EMBL/GenBank/DDBJ whole genome shotgun (WGS) entry which is preliminary data.</text>
</comment>
<dbReference type="Proteomes" id="UP000762676">
    <property type="component" value="Unassembled WGS sequence"/>
</dbReference>
<name>A0AAV4J6S0_9GAST</name>
<evidence type="ECO:0000313" key="1">
    <source>
        <dbReference type="EMBL" id="GFS18060.1"/>
    </source>
</evidence>